<dbReference type="Proteomes" id="UP000636110">
    <property type="component" value="Unassembled WGS sequence"/>
</dbReference>
<name>A0ABR6EQE9_9SPHI</name>
<sequence>MKAKLNEKTKSDSIVKTSFKRRNYYFHPDEDFREDHTWDKAKSTELLNSEVEKKEASKTQIK</sequence>
<accession>A0ABR6EQE9</accession>
<evidence type="ECO:0000313" key="2">
    <source>
        <dbReference type="Proteomes" id="UP000636110"/>
    </source>
</evidence>
<proteinExistence type="predicted"/>
<gene>
    <name evidence="1" type="ORF">GM920_00920</name>
</gene>
<evidence type="ECO:0000313" key="1">
    <source>
        <dbReference type="EMBL" id="MBB2147460.1"/>
    </source>
</evidence>
<keyword evidence="2" id="KW-1185">Reference proteome</keyword>
<protein>
    <submittedName>
        <fullName evidence="1">Uncharacterized protein</fullName>
    </submittedName>
</protein>
<dbReference type="EMBL" id="WNXC01000001">
    <property type="protein sequence ID" value="MBB2147460.1"/>
    <property type="molecule type" value="Genomic_DNA"/>
</dbReference>
<dbReference type="RefSeq" id="WP_182952736.1">
    <property type="nucleotide sequence ID" value="NZ_WNXC01000001.1"/>
</dbReference>
<organism evidence="1 2">
    <name type="scientific">Pedobacter gandavensis</name>
    <dbReference type="NCBI Taxonomy" id="2679963"/>
    <lineage>
        <taxon>Bacteria</taxon>
        <taxon>Pseudomonadati</taxon>
        <taxon>Bacteroidota</taxon>
        <taxon>Sphingobacteriia</taxon>
        <taxon>Sphingobacteriales</taxon>
        <taxon>Sphingobacteriaceae</taxon>
        <taxon>Pedobacter</taxon>
    </lineage>
</organism>
<reference evidence="1 2" key="1">
    <citation type="submission" date="2019-11" db="EMBL/GenBank/DDBJ databases">
        <title>Description of Pedobacter sp. LMG 31462T.</title>
        <authorList>
            <person name="Carlier A."/>
            <person name="Qi S."/>
            <person name="Vandamme P."/>
        </authorList>
    </citation>
    <scope>NUCLEOTIDE SEQUENCE [LARGE SCALE GENOMIC DNA]</scope>
    <source>
        <strain evidence="1 2">LMG 31462</strain>
    </source>
</reference>
<comment type="caution">
    <text evidence="1">The sequence shown here is derived from an EMBL/GenBank/DDBJ whole genome shotgun (WGS) entry which is preliminary data.</text>
</comment>